<proteinExistence type="predicted"/>
<evidence type="ECO:0000313" key="3">
    <source>
        <dbReference type="Proteomes" id="UP000837857"/>
    </source>
</evidence>
<feature type="non-terminal residue" evidence="2">
    <location>
        <position position="191"/>
    </location>
</feature>
<evidence type="ECO:0000313" key="2">
    <source>
        <dbReference type="EMBL" id="CAH2077107.1"/>
    </source>
</evidence>
<gene>
    <name evidence="2" type="ORF">IPOD504_LOCUS17554</name>
</gene>
<accession>A0ABN8J7M6</accession>
<protein>
    <submittedName>
        <fullName evidence="2">Uncharacterized protein</fullName>
    </submittedName>
</protein>
<organism evidence="2 3">
    <name type="scientific">Iphiclides podalirius</name>
    <name type="common">scarce swallowtail</name>
    <dbReference type="NCBI Taxonomy" id="110791"/>
    <lineage>
        <taxon>Eukaryota</taxon>
        <taxon>Metazoa</taxon>
        <taxon>Ecdysozoa</taxon>
        <taxon>Arthropoda</taxon>
        <taxon>Hexapoda</taxon>
        <taxon>Insecta</taxon>
        <taxon>Pterygota</taxon>
        <taxon>Neoptera</taxon>
        <taxon>Endopterygota</taxon>
        <taxon>Lepidoptera</taxon>
        <taxon>Glossata</taxon>
        <taxon>Ditrysia</taxon>
        <taxon>Papilionoidea</taxon>
        <taxon>Papilionidae</taxon>
        <taxon>Papilioninae</taxon>
        <taxon>Iphiclides</taxon>
    </lineage>
</organism>
<reference evidence="2" key="1">
    <citation type="submission" date="2022-03" db="EMBL/GenBank/DDBJ databases">
        <authorList>
            <person name="Martin H S."/>
        </authorList>
    </citation>
    <scope>NUCLEOTIDE SEQUENCE</scope>
</reference>
<evidence type="ECO:0000256" key="1">
    <source>
        <dbReference type="SAM" id="MobiDB-lite"/>
    </source>
</evidence>
<sequence>MSDDAPPPSGLRSRVSFFERVWRGRGSGDNVDAAADVEEIERRIEERRRTGSPRVDARDQSPGGSQEFQSVKLRHVGAERERQVEEGDLAAGVRCVRFERVTLKRTVETRDERPDSPQHEWYTEYKQHALQTAPKKDYLRSKSEYDTHIAEIRGTSDFPNGSRRRSSANVLVLTELVGENANVFNKNSRHG</sequence>
<dbReference type="EMBL" id="OW152821">
    <property type="protein sequence ID" value="CAH2077107.1"/>
    <property type="molecule type" value="Genomic_DNA"/>
</dbReference>
<dbReference type="Proteomes" id="UP000837857">
    <property type="component" value="Chromosome 9"/>
</dbReference>
<name>A0ABN8J7M6_9NEOP</name>
<feature type="compositionally biased region" description="Basic and acidic residues" evidence="1">
    <location>
        <begin position="44"/>
        <end position="59"/>
    </location>
</feature>
<keyword evidence="3" id="KW-1185">Reference proteome</keyword>
<feature type="region of interest" description="Disordered" evidence="1">
    <location>
        <begin position="44"/>
        <end position="70"/>
    </location>
</feature>